<dbReference type="InterPro" id="IPR008979">
    <property type="entry name" value="Galactose-bd-like_sf"/>
</dbReference>
<feature type="domain" description="CBM6" evidence="1">
    <location>
        <begin position="2076"/>
        <end position="2209"/>
    </location>
</feature>
<feature type="non-terminal residue" evidence="2">
    <location>
        <position position="1"/>
    </location>
</feature>
<keyword evidence="3" id="KW-1185">Reference proteome</keyword>
<evidence type="ECO:0000313" key="2">
    <source>
        <dbReference type="EMBL" id="TDF97467.1"/>
    </source>
</evidence>
<comment type="caution">
    <text evidence="2">The sequence shown here is derived from an EMBL/GenBank/DDBJ whole genome shotgun (WGS) entry which is preliminary data.</text>
</comment>
<dbReference type="SUPFAM" id="SSF49785">
    <property type="entry name" value="Galactose-binding domain-like"/>
    <property type="match status" value="4"/>
</dbReference>
<dbReference type="Gene3D" id="2.160.20.10">
    <property type="entry name" value="Single-stranded right-handed beta-helix, Pectin lyase-like"/>
    <property type="match status" value="1"/>
</dbReference>
<dbReference type="OrthoDB" id="9795222at2"/>
<dbReference type="SUPFAM" id="SSF50952">
    <property type="entry name" value="Soluble quinoprotein glucose dehydrogenase"/>
    <property type="match status" value="1"/>
</dbReference>
<dbReference type="SUPFAM" id="SSF51126">
    <property type="entry name" value="Pectin lyase-like"/>
    <property type="match status" value="1"/>
</dbReference>
<protein>
    <recommendedName>
        <fullName evidence="1">CBM6 domain-containing protein</fullName>
    </recommendedName>
</protein>
<evidence type="ECO:0000313" key="3">
    <source>
        <dbReference type="Proteomes" id="UP000295636"/>
    </source>
</evidence>
<dbReference type="PANTHER" id="PTHR19328">
    <property type="entry name" value="HEDGEHOG-INTERACTING PROTEIN"/>
    <property type="match status" value="1"/>
</dbReference>
<proteinExistence type="predicted"/>
<evidence type="ECO:0000259" key="1">
    <source>
        <dbReference type="PROSITE" id="PS51175"/>
    </source>
</evidence>
<feature type="domain" description="CBM6" evidence="1">
    <location>
        <begin position="137"/>
        <end position="271"/>
    </location>
</feature>
<dbReference type="RefSeq" id="WP_133228475.1">
    <property type="nucleotide sequence ID" value="NZ_SMRT01000005.1"/>
</dbReference>
<dbReference type="Pfam" id="PF07995">
    <property type="entry name" value="GSDH"/>
    <property type="match status" value="1"/>
</dbReference>
<reference evidence="2 3" key="1">
    <citation type="submission" date="2019-03" db="EMBL/GenBank/DDBJ databases">
        <title>This is whole genome sequence of Paenibacillus sp MS74 strain.</title>
        <authorList>
            <person name="Trinh H.N."/>
        </authorList>
    </citation>
    <scope>NUCLEOTIDE SEQUENCE [LARGE SCALE GENOMIC DNA]</scope>
    <source>
        <strain evidence="2 3">MS74</strain>
    </source>
</reference>
<accession>A0A4R5KRN7</accession>
<dbReference type="PANTHER" id="PTHR19328:SF13">
    <property type="entry name" value="HIPL1 PROTEIN"/>
    <property type="match status" value="1"/>
</dbReference>
<dbReference type="InterPro" id="IPR005084">
    <property type="entry name" value="CBM6"/>
</dbReference>
<dbReference type="PROSITE" id="PS51175">
    <property type="entry name" value="CBM6"/>
    <property type="match status" value="3"/>
</dbReference>
<dbReference type="InterPro" id="IPR011042">
    <property type="entry name" value="6-blade_b-propeller_TolB-like"/>
</dbReference>
<dbReference type="Proteomes" id="UP000295636">
    <property type="component" value="Unassembled WGS sequence"/>
</dbReference>
<dbReference type="InterPro" id="IPR012938">
    <property type="entry name" value="Glc/Sorbosone_DH"/>
</dbReference>
<dbReference type="Gene3D" id="2.120.10.30">
    <property type="entry name" value="TolB, C-terminal domain"/>
    <property type="match status" value="1"/>
</dbReference>
<dbReference type="InterPro" id="IPR012334">
    <property type="entry name" value="Pectin_lyas_fold"/>
</dbReference>
<name>A0A4R5KRN7_9BACL</name>
<organism evidence="2 3">
    <name type="scientific">Paenibacillus piri</name>
    <dbReference type="NCBI Taxonomy" id="2547395"/>
    <lineage>
        <taxon>Bacteria</taxon>
        <taxon>Bacillati</taxon>
        <taxon>Bacillota</taxon>
        <taxon>Bacilli</taxon>
        <taxon>Bacillales</taxon>
        <taxon>Paenibacillaceae</taxon>
        <taxon>Paenibacillus</taxon>
    </lineage>
</organism>
<dbReference type="InterPro" id="IPR038480">
    <property type="entry name" value="YuaB-like_sf"/>
</dbReference>
<dbReference type="InterPro" id="IPR011050">
    <property type="entry name" value="Pectin_lyase_fold/virulence"/>
</dbReference>
<dbReference type="Gene3D" id="2.60.40.3490">
    <property type="match status" value="1"/>
</dbReference>
<dbReference type="InterPro" id="IPR011041">
    <property type="entry name" value="Quinoprot_gluc/sorb_DH_b-prop"/>
</dbReference>
<dbReference type="EMBL" id="SMRT01000005">
    <property type="protein sequence ID" value="TDF97467.1"/>
    <property type="molecule type" value="Genomic_DNA"/>
</dbReference>
<gene>
    <name evidence="2" type="ORF">E1757_12650</name>
</gene>
<sequence length="2467" mass="259803">DAFGAAKEPSAALASGDKLTVTAANGQASRTYAIAVSTVPAEPSANVQIQLKASGHANLIALDETAHTVTALDGTTVEQLTAQIESTDGSQQTYAVTDAGGAAKEPSAALASGDKLTVTAANGRAQSVYSIIAAVSKRYEGEAGTPFTTSGVTAGTANDANASGGKYLQLNGTPAVGDWLEFKLNVSQAGTYHVVFGYKSNNNRSITQLYVDDVPFGNPIDQYAAASAMTSVKLGNITFAQAGEHKFKFVITGKNAASSAYATTFDFIELTDISGGGNPGSESSNTNIQLKGPHPYVTSVNTANASIAVLGGATAADLAGLVEAADGSAQTYAVLSTNGSRSSKEAVVKKPGSPLATGDKLVVTAADKMATASYAINVTIPKKTDIPYDVRIIAENLHIPWAFDMAKNGTLYFTERNGKVRLMRGDQLRSEPVIDLSANLFLKGESGLLGMVLDPNFETNRYMYVYQSYIKSGTATANRVLRLVVSQDGNTAAIDKTLLDDLPATPTNGNGNHSGGRIKIGPDGYMYITVGENYVQEKAQNLNDPGGKILRMKLDGSVPADNPFVGNPAANPYVYSYGHRNPQGLAWNDSGVLYSAEHGDVGHDEINIIDPGGNYGWPVIEGDLESVVNGVTLRAPILHTGNDRLAPSGIAFVKKGPWTGKLFVTNLRGSQLVLLSFEDGRMKQEAYFNSEYGRIRDVFEDAAGNIYISSSNHTDPNKDRVVKLTPMNRSANTNIKLKDQHPNLHAVDIGTLTLKAMIGSTVANLSAQIESTSADAQGYAVTDTSGQAKTEGPLATGDKLVVTAADGMTKASYTITVSNIYIGRTTPYTVNPTRTVTTPNQAGAIDGVHLQVATTTVGDTVEFTLNVPAAGNYGVIYSYKKHPGRGIFQLSINGTPQGAPLDLYVPDAQAGMYKSNMGEVAIAEAGGHKFRFVYTGRNAAATSGALSVDYIELVQLSASGNPEPQSNNTTVRLKASGHANLTAVDMVNKTITAVSGTTVAQLVAQVEAADGSAQTYAVTTAGDQAKVAGALVSSDKLVVTAADGSTKEAYTITVETDNANATSAGELSLVDEVMTAGTTRNIQVAYNVTSKVPLTTSSTNHPVFPKWEVIFTLPNGIAATTADEVSIVGMDKRKLTSGEISANGKIVTLKELELQPHNGTDVLLFLNAKAVPAVSSQGYEFKATNAIQGKDHSVGAASEKAVLSSVDTVSDLKRVIKIEKYSEPDYTRTQLSWLTPANATNVKVEQSTDGGLTWSDASFTVQQKTVTTDDVNKIKALNGELVDRKPASELTDLDKIAVGLHEIPKYAVGVSVTTADVTNLTLNKNYEFRLKVTGGNNAGISNTAKYYTGHFNIADFGAVSAASTAGAIDNTRAIQAAFDTAAATGGGTVYVPAGIFGQGTIHLKSNVYLYLAEGSVLWALKGAIDDRGVRLNQYQDNGHSFHHSAMFYGLRLDNVKIVGTGLIHGGTAMITGDPASSSGQSDKQVSLTLSTNYEFGGYGAAGGPYALKDKSNKLKVQRVGHFQLLSGGVDYMDIHDVYVVDEDTAKKFDNNNNLIGYIGGTYTNRDIFDLMSDSFVSIVNVYTEFAADDIVKLGSDYALGFTRHTGNYRVDQIEGWTWCNLFQIGSETVGNISNIHVSNINVHQADKSGFSISINDGTTVNNLLLDGTNKMTGTKAPITMAISNRGRRPGGPEAGLVGGIKNVTLKNIQITEAVGVKSGETWAPTVSGYFNKDTGITHYAENITLENISITAKKANPTRSSAQVALGQNLTDPVKDAVPVEMPTRYPSPAGNYNVGDLGQRPSYGFYLRHIKNAELRNVTTTFDAGEDDGRYAVAVEDVIGARFDRLTVPKFSAKNDYLVKISKSSGVTFVNSAPIGDLNGIDVADQQLLPAQGGSTAIELKPVHPNLIALDPVARILTVGAGTSVEQLMAQIQSANASSPTFAVVTAGGLPKVTGPVAAGDKLVVTSQDSSNSTDYSIVLEALSANTDIRMRSAHPNIRAIDTAARSILADTGTTVEQLLAQIESADGSHQTYTVADSAGGERGGGALAAGDKLNVRAADGAAQASYAIVMSVSRIYEGESTPFTTSGINTTTANDAAASGGSYRQFGSTSAVNDWIEYTVNVPAPGTYNVLFTYKTNNNRGIVQLFIDGTTQGNPVDEYFASQTYRTADLGNVTFTTGGDRKFRFVVTGKNASSSGTGITFDYIKLVEIPGGGPAPGPMNVRLQTIPQQQPFVQVKQNAHPHIIAVYNQERSIIAYTGTTAADLTAEIESPAAMNQSYTVTDAVYGQISGSKPLQTGNRLNVTSQDGTASTSYSITVTDIVYEAAVTGKYTMSGNFSTTAGTDHATNYAYNGATNGSQLQVTFTAAGDWIEFTVNVPAAGNYQIALGYCKSNNRANPQLSVGGTDVGLPVVQYVSDAALQGMYLSAIGQAHLEAGSQTFRFKHAGRSGGSGNVISFDIITLTKLN</sequence>
<feature type="domain" description="CBM6" evidence="1">
    <location>
        <begin position="2322"/>
        <end position="2464"/>
    </location>
</feature>
<dbReference type="GO" id="GO:0030246">
    <property type="term" value="F:carbohydrate binding"/>
    <property type="evidence" value="ECO:0007669"/>
    <property type="project" value="InterPro"/>
</dbReference>
<dbReference type="Gene3D" id="2.60.120.260">
    <property type="entry name" value="Galactose-binding domain-like"/>
    <property type="match status" value="4"/>
</dbReference>